<dbReference type="EnsemblPlants" id="PGSC0003DMT400065232">
    <property type="protein sequence ID" value="PGSC0003DMT400065232"/>
    <property type="gene ID" value="PGSC0003DMG401025354"/>
</dbReference>
<reference evidence="8" key="2">
    <citation type="submission" date="2015-06" db="UniProtKB">
        <authorList>
            <consortium name="EnsemblPlants"/>
        </authorList>
    </citation>
    <scope>IDENTIFICATION</scope>
    <source>
        <strain evidence="8">DM1-3 516 R44</strain>
    </source>
</reference>
<evidence type="ECO:0000256" key="4">
    <source>
        <dbReference type="ARBA" id="ARBA00022695"/>
    </source>
</evidence>
<protein>
    <recommendedName>
        <fullName evidence="1">DNA-directed RNA polymerase</fullName>
        <ecNumber evidence="1">2.7.7.6</ecNumber>
    </recommendedName>
</protein>
<dbReference type="AlphaFoldDB" id="M1CDL5"/>
<keyword evidence="5" id="KW-0479">Metal-binding</keyword>
<dbReference type="InterPro" id="IPR042102">
    <property type="entry name" value="RNA_pol_Rpb1_3_sf"/>
</dbReference>
<evidence type="ECO:0000256" key="3">
    <source>
        <dbReference type="ARBA" id="ARBA00022679"/>
    </source>
</evidence>
<dbReference type="PaxDb" id="4113-PGSC0003DMT400065232"/>
<evidence type="ECO:0000256" key="5">
    <source>
        <dbReference type="ARBA" id="ARBA00022723"/>
    </source>
</evidence>
<keyword evidence="2" id="KW-0240">DNA-directed RNA polymerase</keyword>
<dbReference type="InterPro" id="IPR015700">
    <property type="entry name" value="RPC1"/>
</dbReference>
<dbReference type="GO" id="GO:0000428">
    <property type="term" value="C:DNA-directed RNA polymerase complex"/>
    <property type="evidence" value="ECO:0007669"/>
    <property type="project" value="UniProtKB-KW"/>
</dbReference>
<dbReference type="Gramene" id="PGSC0003DMT400065232">
    <property type="protein sequence ID" value="PGSC0003DMT400065232"/>
    <property type="gene ID" value="PGSC0003DMG401025354"/>
</dbReference>
<evidence type="ECO:0000256" key="7">
    <source>
        <dbReference type="ARBA" id="ARBA00023163"/>
    </source>
</evidence>
<keyword evidence="6" id="KW-0862">Zinc</keyword>
<dbReference type="STRING" id="4113.M1CDL5"/>
<proteinExistence type="predicted"/>
<dbReference type="HOGENOM" id="CLU_2982849_0_0_1"/>
<organism evidence="8 9">
    <name type="scientific">Solanum tuberosum</name>
    <name type="common">Potato</name>
    <dbReference type="NCBI Taxonomy" id="4113"/>
    <lineage>
        <taxon>Eukaryota</taxon>
        <taxon>Viridiplantae</taxon>
        <taxon>Streptophyta</taxon>
        <taxon>Embryophyta</taxon>
        <taxon>Tracheophyta</taxon>
        <taxon>Spermatophyta</taxon>
        <taxon>Magnoliopsida</taxon>
        <taxon>eudicotyledons</taxon>
        <taxon>Gunneridae</taxon>
        <taxon>Pentapetalae</taxon>
        <taxon>asterids</taxon>
        <taxon>lamiids</taxon>
        <taxon>Solanales</taxon>
        <taxon>Solanaceae</taxon>
        <taxon>Solanoideae</taxon>
        <taxon>Solaneae</taxon>
        <taxon>Solanum</taxon>
    </lineage>
</organism>
<evidence type="ECO:0000256" key="6">
    <source>
        <dbReference type="ARBA" id="ARBA00022833"/>
    </source>
</evidence>
<dbReference type="GO" id="GO:0003899">
    <property type="term" value="F:DNA-directed RNA polymerase activity"/>
    <property type="evidence" value="ECO:0007669"/>
    <property type="project" value="UniProtKB-EC"/>
</dbReference>
<accession>M1CDL5</accession>
<keyword evidence="4" id="KW-0548">Nucleotidyltransferase</keyword>
<dbReference type="Gene3D" id="1.10.274.100">
    <property type="entry name" value="RNA polymerase Rpb1, domain 3"/>
    <property type="match status" value="1"/>
</dbReference>
<dbReference type="InParanoid" id="M1CDL5"/>
<keyword evidence="7" id="KW-0804">Transcription</keyword>
<dbReference type="PANTHER" id="PTHR48446:SF1">
    <property type="entry name" value="DNA-DIRECTED RNA POLYMERASE SUBUNIT BETA' N-TERMINAL SECTION"/>
    <property type="match status" value="1"/>
</dbReference>
<dbReference type="EC" id="2.7.7.6" evidence="1"/>
<keyword evidence="3" id="KW-0808">Transferase</keyword>
<name>M1CDL5_SOLTU</name>
<dbReference type="Proteomes" id="UP000011115">
    <property type="component" value="Unassembled WGS sequence"/>
</dbReference>
<reference evidence="9" key="1">
    <citation type="journal article" date="2011" name="Nature">
        <title>Genome sequence and analysis of the tuber crop potato.</title>
        <authorList>
            <consortium name="The Potato Genome Sequencing Consortium"/>
        </authorList>
    </citation>
    <scope>NUCLEOTIDE SEQUENCE [LARGE SCALE GENOMIC DNA]</scope>
    <source>
        <strain evidence="9">cv. DM1-3 516 R44</strain>
    </source>
</reference>
<evidence type="ECO:0000313" key="8">
    <source>
        <dbReference type="EnsemblPlants" id="PGSC0003DMT400065232"/>
    </source>
</evidence>
<dbReference type="GO" id="GO:0046872">
    <property type="term" value="F:metal ion binding"/>
    <property type="evidence" value="ECO:0007669"/>
    <property type="project" value="UniProtKB-KW"/>
</dbReference>
<dbReference type="eggNOG" id="KOG0261">
    <property type="taxonomic scope" value="Eukaryota"/>
</dbReference>
<dbReference type="PANTHER" id="PTHR48446">
    <property type="entry name" value="DNA-DIRECTED RNA POLYMERASE SUBUNIT BETA' N-TERMINAL SECTION"/>
    <property type="match status" value="1"/>
</dbReference>
<sequence length="58" mass="6384">MRVYVNLTVTEKSYSGKGETMCPSDGFVYFRNSELISGQLGKATLGEFTFSAPLLKLT</sequence>
<evidence type="ECO:0000256" key="2">
    <source>
        <dbReference type="ARBA" id="ARBA00022478"/>
    </source>
</evidence>
<keyword evidence="9" id="KW-1185">Reference proteome</keyword>
<evidence type="ECO:0000256" key="1">
    <source>
        <dbReference type="ARBA" id="ARBA00012418"/>
    </source>
</evidence>
<evidence type="ECO:0000313" key="9">
    <source>
        <dbReference type="Proteomes" id="UP000011115"/>
    </source>
</evidence>